<keyword evidence="2" id="KW-1185">Reference proteome</keyword>
<evidence type="ECO:0000313" key="2">
    <source>
        <dbReference type="Proteomes" id="UP000002964"/>
    </source>
</evidence>
<protein>
    <submittedName>
        <fullName evidence="1">Uncharacterized protein</fullName>
    </submittedName>
</protein>
<organism evidence="1 2">
    <name type="scientific">Thiorhodovibrio frisius</name>
    <dbReference type="NCBI Taxonomy" id="631362"/>
    <lineage>
        <taxon>Bacteria</taxon>
        <taxon>Pseudomonadati</taxon>
        <taxon>Pseudomonadota</taxon>
        <taxon>Gammaproteobacteria</taxon>
        <taxon>Chromatiales</taxon>
        <taxon>Chromatiaceae</taxon>
        <taxon>Thiorhodovibrio</taxon>
    </lineage>
</organism>
<sequence>MKGLAPEDRLKGLDADVVLKRYDLEDRLKGLDPATIEAWLAKVRRDH</sequence>
<accession>H8Z784</accession>
<reference evidence="2" key="1">
    <citation type="submission" date="2011-06" db="EMBL/GenBank/DDBJ databases">
        <authorList>
            <consortium name="US DOE Joint Genome Institute (JGI-PGF)"/>
            <person name="Lucas S."/>
            <person name="Han J."/>
            <person name="Lapidus A."/>
            <person name="Cheng J.-F."/>
            <person name="Goodwin L."/>
            <person name="Pitluck S."/>
            <person name="Peters L."/>
            <person name="Land M.L."/>
            <person name="Hauser L."/>
            <person name="Vogl K."/>
            <person name="Liu Z."/>
            <person name="Overmann J."/>
            <person name="Frigaard N.-U."/>
            <person name="Bryant D.A."/>
            <person name="Woyke T.J."/>
        </authorList>
    </citation>
    <scope>NUCLEOTIDE SEQUENCE [LARGE SCALE GENOMIC DNA]</scope>
    <source>
        <strain evidence="2">970</strain>
    </source>
</reference>
<dbReference type="STRING" id="631362.Thi970DRAFT_03402"/>
<gene>
    <name evidence="1" type="ORF">Thi970DRAFT_03402</name>
</gene>
<dbReference type="AlphaFoldDB" id="H8Z784"/>
<dbReference type="HOGENOM" id="CLU_3174308_0_0_6"/>
<dbReference type="EMBL" id="JH603170">
    <property type="protein sequence ID" value="EIC19800.1"/>
    <property type="molecule type" value="Genomic_DNA"/>
</dbReference>
<proteinExistence type="predicted"/>
<name>H8Z784_9GAMM</name>
<evidence type="ECO:0000313" key="1">
    <source>
        <dbReference type="EMBL" id="EIC19800.1"/>
    </source>
</evidence>
<dbReference type="Proteomes" id="UP000002964">
    <property type="component" value="Unassembled WGS sequence"/>
</dbReference>
<dbReference type="RefSeq" id="WP_009150203.1">
    <property type="nucleotide sequence ID" value="NZ_CP121471.1"/>
</dbReference>
<reference evidence="1 2" key="2">
    <citation type="submission" date="2011-11" db="EMBL/GenBank/DDBJ databases">
        <authorList>
            <consortium name="US DOE Joint Genome Institute"/>
            <person name="Lucas S."/>
            <person name="Han J."/>
            <person name="Lapidus A."/>
            <person name="Cheng J.-F."/>
            <person name="Goodwin L."/>
            <person name="Pitluck S."/>
            <person name="Peters L."/>
            <person name="Ovchinnikova G."/>
            <person name="Zhang X."/>
            <person name="Detter J.C."/>
            <person name="Han C."/>
            <person name="Tapia R."/>
            <person name="Land M."/>
            <person name="Hauser L."/>
            <person name="Kyrpides N."/>
            <person name="Ivanova N."/>
            <person name="Pagani I."/>
            <person name="Vogl K."/>
            <person name="Liu Z."/>
            <person name="Overmann J."/>
            <person name="Frigaard N.-U."/>
            <person name="Bryant D."/>
            <person name="Woyke T."/>
        </authorList>
    </citation>
    <scope>NUCLEOTIDE SEQUENCE [LARGE SCALE GENOMIC DNA]</scope>
    <source>
        <strain evidence="1 2">970</strain>
    </source>
</reference>